<feature type="compositionally biased region" description="Basic and acidic residues" evidence="1">
    <location>
        <begin position="653"/>
        <end position="666"/>
    </location>
</feature>
<reference evidence="3" key="1">
    <citation type="journal article" date="2023" name="Mol. Phylogenet. Evol.">
        <title>Genome-scale phylogeny and comparative genomics of the fungal order Sordariales.</title>
        <authorList>
            <person name="Hensen N."/>
            <person name="Bonometti L."/>
            <person name="Westerberg I."/>
            <person name="Brannstrom I.O."/>
            <person name="Guillou S."/>
            <person name="Cros-Aarteil S."/>
            <person name="Calhoun S."/>
            <person name="Haridas S."/>
            <person name="Kuo A."/>
            <person name="Mondo S."/>
            <person name="Pangilinan J."/>
            <person name="Riley R."/>
            <person name="LaButti K."/>
            <person name="Andreopoulos B."/>
            <person name="Lipzen A."/>
            <person name="Chen C."/>
            <person name="Yan M."/>
            <person name="Daum C."/>
            <person name="Ng V."/>
            <person name="Clum A."/>
            <person name="Steindorff A."/>
            <person name="Ohm R.A."/>
            <person name="Martin F."/>
            <person name="Silar P."/>
            <person name="Natvig D.O."/>
            <person name="Lalanne C."/>
            <person name="Gautier V."/>
            <person name="Ament-Velasquez S.L."/>
            <person name="Kruys A."/>
            <person name="Hutchinson M.I."/>
            <person name="Powell A.J."/>
            <person name="Barry K."/>
            <person name="Miller A.N."/>
            <person name="Grigoriev I.V."/>
            <person name="Debuchy R."/>
            <person name="Gladieux P."/>
            <person name="Hiltunen Thoren M."/>
            <person name="Johannesson H."/>
        </authorList>
    </citation>
    <scope>NUCLEOTIDE SEQUENCE</scope>
    <source>
        <strain evidence="3">CBS 990.96</strain>
    </source>
</reference>
<gene>
    <name evidence="3" type="ORF">QBC38DRAFT_488303</name>
</gene>
<feature type="region of interest" description="Disordered" evidence="1">
    <location>
        <begin position="1"/>
        <end position="76"/>
    </location>
</feature>
<evidence type="ECO:0000256" key="1">
    <source>
        <dbReference type="SAM" id="MobiDB-lite"/>
    </source>
</evidence>
<keyword evidence="2" id="KW-0472">Membrane</keyword>
<feature type="region of interest" description="Disordered" evidence="1">
    <location>
        <begin position="91"/>
        <end position="149"/>
    </location>
</feature>
<feature type="compositionally biased region" description="Basic and acidic residues" evidence="1">
    <location>
        <begin position="611"/>
        <end position="629"/>
    </location>
</feature>
<feature type="compositionally biased region" description="Polar residues" evidence="1">
    <location>
        <begin position="54"/>
        <end position="64"/>
    </location>
</feature>
<feature type="transmembrane region" description="Helical" evidence="2">
    <location>
        <begin position="357"/>
        <end position="385"/>
    </location>
</feature>
<feature type="transmembrane region" description="Helical" evidence="2">
    <location>
        <begin position="555"/>
        <end position="577"/>
    </location>
</feature>
<dbReference type="PANTHER" id="PTHR35872:SF2">
    <property type="entry name" value="INTEGRAL MEMBRANE PROTEIN (AFU_ORTHOLOGUE AFUA_5G07110)"/>
    <property type="match status" value="1"/>
</dbReference>
<reference evidence="3" key="2">
    <citation type="submission" date="2023-05" db="EMBL/GenBank/DDBJ databases">
        <authorList>
            <consortium name="Lawrence Berkeley National Laboratory"/>
            <person name="Steindorff A."/>
            <person name="Hensen N."/>
            <person name="Bonometti L."/>
            <person name="Westerberg I."/>
            <person name="Brannstrom I.O."/>
            <person name="Guillou S."/>
            <person name="Cros-Aarteil S."/>
            <person name="Calhoun S."/>
            <person name="Haridas S."/>
            <person name="Kuo A."/>
            <person name="Mondo S."/>
            <person name="Pangilinan J."/>
            <person name="Riley R."/>
            <person name="Labutti K."/>
            <person name="Andreopoulos B."/>
            <person name="Lipzen A."/>
            <person name="Chen C."/>
            <person name="Yanf M."/>
            <person name="Daum C."/>
            <person name="Ng V."/>
            <person name="Clum A."/>
            <person name="Ohm R."/>
            <person name="Martin F."/>
            <person name="Silar P."/>
            <person name="Natvig D."/>
            <person name="Lalanne C."/>
            <person name="Gautier V."/>
            <person name="Ament-Velasquez S.L."/>
            <person name="Kruys A."/>
            <person name="Hutchinson M.I."/>
            <person name="Powell A.J."/>
            <person name="Barry K."/>
            <person name="Miller A.N."/>
            <person name="Grigoriev I.V."/>
            <person name="Debuchy R."/>
            <person name="Gladieux P."/>
            <person name="Thoren M.H."/>
            <person name="Johannesson H."/>
        </authorList>
    </citation>
    <scope>NUCLEOTIDE SEQUENCE</scope>
    <source>
        <strain evidence="3">CBS 990.96</strain>
    </source>
</reference>
<dbReference type="AlphaFoldDB" id="A0AAN7BGZ0"/>
<feature type="region of interest" description="Disordered" evidence="1">
    <location>
        <begin position="271"/>
        <end position="299"/>
    </location>
</feature>
<proteinExistence type="predicted"/>
<dbReference type="PANTHER" id="PTHR35872">
    <property type="entry name" value="INTEGRAL MEMBRANE PROTEIN (AFU_ORTHOLOGUE AFUA_5G07110)"/>
    <property type="match status" value="1"/>
</dbReference>
<feature type="compositionally biased region" description="Polar residues" evidence="1">
    <location>
        <begin position="20"/>
        <end position="48"/>
    </location>
</feature>
<feature type="transmembrane region" description="Helical" evidence="2">
    <location>
        <begin position="391"/>
        <end position="412"/>
    </location>
</feature>
<dbReference type="Proteomes" id="UP001301958">
    <property type="component" value="Unassembled WGS sequence"/>
</dbReference>
<evidence type="ECO:0000256" key="2">
    <source>
        <dbReference type="SAM" id="Phobius"/>
    </source>
</evidence>
<evidence type="ECO:0000313" key="4">
    <source>
        <dbReference type="Proteomes" id="UP001301958"/>
    </source>
</evidence>
<feature type="compositionally biased region" description="Basic and acidic residues" evidence="1">
    <location>
        <begin position="688"/>
        <end position="698"/>
    </location>
</feature>
<protein>
    <recommendedName>
        <fullName evidence="5">Integral membrane protein</fullName>
    </recommendedName>
</protein>
<keyword evidence="2" id="KW-0812">Transmembrane</keyword>
<evidence type="ECO:0008006" key="5">
    <source>
        <dbReference type="Google" id="ProtNLM"/>
    </source>
</evidence>
<keyword evidence="4" id="KW-1185">Reference proteome</keyword>
<dbReference type="EMBL" id="MU865438">
    <property type="protein sequence ID" value="KAK4223138.1"/>
    <property type="molecule type" value="Genomic_DNA"/>
</dbReference>
<name>A0AAN7BGZ0_9PEZI</name>
<feature type="region of interest" description="Disordered" evidence="1">
    <location>
        <begin position="603"/>
        <end position="735"/>
    </location>
</feature>
<feature type="compositionally biased region" description="Basic and acidic residues" evidence="1">
    <location>
        <begin position="448"/>
        <end position="458"/>
    </location>
</feature>
<feature type="region of interest" description="Disordered" evidence="1">
    <location>
        <begin position="448"/>
        <end position="475"/>
    </location>
</feature>
<accession>A0AAN7BGZ0</accession>
<organism evidence="3 4">
    <name type="scientific">Podospora fimiseda</name>
    <dbReference type="NCBI Taxonomy" id="252190"/>
    <lineage>
        <taxon>Eukaryota</taxon>
        <taxon>Fungi</taxon>
        <taxon>Dikarya</taxon>
        <taxon>Ascomycota</taxon>
        <taxon>Pezizomycotina</taxon>
        <taxon>Sordariomycetes</taxon>
        <taxon>Sordariomycetidae</taxon>
        <taxon>Sordariales</taxon>
        <taxon>Podosporaceae</taxon>
        <taxon>Podospora</taxon>
    </lineage>
</organism>
<evidence type="ECO:0000313" key="3">
    <source>
        <dbReference type="EMBL" id="KAK4223138.1"/>
    </source>
</evidence>
<dbReference type="Pfam" id="PF11204">
    <property type="entry name" value="DUF2985"/>
    <property type="match status" value="1"/>
</dbReference>
<comment type="caution">
    <text evidence="3">The sequence shown here is derived from an EMBL/GenBank/DDBJ whole genome shotgun (WGS) entry which is preliminary data.</text>
</comment>
<feature type="compositionally biased region" description="Polar residues" evidence="1">
    <location>
        <begin position="1"/>
        <end position="10"/>
    </location>
</feature>
<keyword evidence="2" id="KW-1133">Transmembrane helix</keyword>
<sequence length="735" mass="82511">MRQNNSSLQEGGTYFPPQHAPSSSTENFNSTITSGTPVTELPSHSTPSNPVPANATSATNSTPRSGPAQRVPFIPINRNESAIRLRRLRQPAQSSNPLVPIRSHQPQTQAQDWENVATGGGGRRRSSSEPQRPSMLDVGTGNIPRVTTLPPVQEGTEVVPVLAEDPAQPRRFHRLLARRRRGNTMANGQPSNANGQQQGDDDVYDSRIVDFLDVVDPEVATLSSITNIQNSLFLPSLGKWVNRRPTYDLSHLPPISGAFAPSKEDIAAAEQGLAHEKEHRQQKSPPAESPPARSPSLSSLLSSEPQYAILPNNASLEGWKEEDVKLLNDYVRHMLHSRRSKIKQRFKAFGQYCRRPLGFLITLYATLITLFGLAWVLFLIGWIYVGEKQLYVINVIDYVLVALFAIVGDGMAPFRAVDTYHMYFVAKYHRKTWKMRKKLLLPALKDHNDLPTEKDRHKPAPSTSRNNSQEDLEAQRVTSKDTFYPVLSDKEQELLTHHQMKLAKSHTFYKPHETETHHAFPLRLLIAVVLLLDLHSCLQISLGAVTFGIPYETRPAAATTTILCCSITANIMAGVLISIGDRRTRKKEVLDRLMRQEMTEEMMKKIKKDKRKEVEEKEKREKEERELTEGTRIGISLPLGDRDVGVTVPIPWRDSEDRTGSRKSVDGKSGGRKSEDSKRRTRSLSVGRSRDKKVDEVGRFNSDIGVVEGTQGKDKGKQRVPGTFNKEDEDEEHRL</sequence>
<dbReference type="InterPro" id="IPR021369">
    <property type="entry name" value="DUF2985"/>
</dbReference>